<protein>
    <submittedName>
        <fullName evidence="1">Type II toxin-antitoxin system RelE/ParE family toxin</fullName>
    </submittedName>
</protein>
<dbReference type="EMBL" id="WKJK01000008">
    <property type="protein sequence ID" value="MRW91633.1"/>
    <property type="molecule type" value="Genomic_DNA"/>
</dbReference>
<dbReference type="RefSeq" id="WP_371867580.1">
    <property type="nucleotide sequence ID" value="NZ_WKJK01000008.1"/>
</dbReference>
<name>A0A6I2L188_9BURK</name>
<accession>A0A6I2L188</accession>
<keyword evidence="2" id="KW-1185">Reference proteome</keyword>
<gene>
    <name evidence="1" type="ORF">GJ699_16695</name>
</gene>
<dbReference type="InterPro" id="IPR035093">
    <property type="entry name" value="RelE/ParE_toxin_dom_sf"/>
</dbReference>
<dbReference type="AlphaFoldDB" id="A0A6I2L188"/>
<proteinExistence type="predicted"/>
<comment type="caution">
    <text evidence="1">The sequence shown here is derived from an EMBL/GenBank/DDBJ whole genome shotgun (WGS) entry which is preliminary data.</text>
</comment>
<dbReference type="Gene3D" id="3.30.2310.20">
    <property type="entry name" value="RelE-like"/>
    <property type="match status" value="1"/>
</dbReference>
<dbReference type="Proteomes" id="UP000433309">
    <property type="component" value="Unassembled WGS sequence"/>
</dbReference>
<sequence length="123" mass="13888">MTPHGANVYLSANFERNLSAIEQFFLDAEAPQVFDTLLAGLLNDVIPNLEHFPELGLPFLDRADRSAEVSRELAVLQAKLPHNTELRELLWDAYLILYSSDGAIVHLLSIKHHRQLSFDVEPP</sequence>
<organism evidence="1 2">
    <name type="scientific">Duganella guangzhouensis</name>
    <dbReference type="NCBI Taxonomy" id="2666084"/>
    <lineage>
        <taxon>Bacteria</taxon>
        <taxon>Pseudomonadati</taxon>
        <taxon>Pseudomonadota</taxon>
        <taxon>Betaproteobacteria</taxon>
        <taxon>Burkholderiales</taxon>
        <taxon>Oxalobacteraceae</taxon>
        <taxon>Telluria group</taxon>
        <taxon>Duganella</taxon>
    </lineage>
</organism>
<evidence type="ECO:0000313" key="1">
    <source>
        <dbReference type="EMBL" id="MRW91633.1"/>
    </source>
</evidence>
<reference evidence="1 2" key="1">
    <citation type="submission" date="2019-11" db="EMBL/GenBank/DDBJ databases">
        <title>Novel species isolated from a subtropical stream in China.</title>
        <authorList>
            <person name="Lu H."/>
        </authorList>
    </citation>
    <scope>NUCLEOTIDE SEQUENCE [LARGE SCALE GENOMIC DNA]</scope>
    <source>
        <strain evidence="1 2">FT80W</strain>
    </source>
</reference>
<evidence type="ECO:0000313" key="2">
    <source>
        <dbReference type="Proteomes" id="UP000433309"/>
    </source>
</evidence>